<comment type="caution">
    <text evidence="1">The sequence shown here is derived from an EMBL/GenBank/DDBJ whole genome shotgun (WGS) entry which is preliminary data.</text>
</comment>
<keyword evidence="2" id="KW-1185">Reference proteome</keyword>
<dbReference type="RefSeq" id="WP_251777645.1">
    <property type="nucleotide sequence ID" value="NZ_JAMKFE010000004.1"/>
</dbReference>
<dbReference type="Proteomes" id="UP001165541">
    <property type="component" value="Unassembled WGS sequence"/>
</dbReference>
<name>A0ABT0YL25_9BURK</name>
<dbReference type="EMBL" id="JAMKFE010000004">
    <property type="protein sequence ID" value="MCM5679434.1"/>
    <property type="molecule type" value="Genomic_DNA"/>
</dbReference>
<sequence>MSIPPSFRNWLMAQPGGSTAFRDLVRWTGTDDATCELGDALSQWQLHFVGRGASQDVREALRTAWWRYIESRAASAAAPSTAKRLLRSIERGFAQWAEPAVAWVREPRAGDALRRAPVKPSARLEARRSSS</sequence>
<reference evidence="1" key="1">
    <citation type="submission" date="2022-05" db="EMBL/GenBank/DDBJ databases">
        <title>Schlegelella sp. nov., isolated from mangrove soil.</title>
        <authorList>
            <person name="Liu Y."/>
            <person name="Ge X."/>
            <person name="Liu W."/>
        </authorList>
    </citation>
    <scope>NUCLEOTIDE SEQUENCE</scope>
    <source>
        <strain evidence="1">S2-27</strain>
    </source>
</reference>
<accession>A0ABT0YL25</accession>
<protein>
    <submittedName>
        <fullName evidence="1">Uncharacterized protein</fullName>
    </submittedName>
</protein>
<proteinExistence type="predicted"/>
<gene>
    <name evidence="1" type="ORF">M8A51_07805</name>
</gene>
<evidence type="ECO:0000313" key="2">
    <source>
        <dbReference type="Proteomes" id="UP001165541"/>
    </source>
</evidence>
<evidence type="ECO:0000313" key="1">
    <source>
        <dbReference type="EMBL" id="MCM5679434.1"/>
    </source>
</evidence>
<organism evidence="1 2">
    <name type="scientific">Caldimonas mangrovi</name>
    <dbReference type="NCBI Taxonomy" id="2944811"/>
    <lineage>
        <taxon>Bacteria</taxon>
        <taxon>Pseudomonadati</taxon>
        <taxon>Pseudomonadota</taxon>
        <taxon>Betaproteobacteria</taxon>
        <taxon>Burkholderiales</taxon>
        <taxon>Sphaerotilaceae</taxon>
        <taxon>Caldimonas</taxon>
    </lineage>
</organism>